<evidence type="ECO:0000313" key="2">
    <source>
        <dbReference type="Proteomes" id="UP000014411"/>
    </source>
</evidence>
<gene>
    <name evidence="1" type="ORF">RGCCGE502_17085</name>
</gene>
<sequence>MKVPLLYSELLAEREQRPEAGSSPGTDLARLPMYEGERRANVMIWHRHGDFAPLMLVMGAPQKYRLISTLGDVAEALIGIWPSDDGEEYVVAVRICLEAIHGKLSPNEARSALIRAAEEAGIPVITVVH</sequence>
<accession>S3HE46</accession>
<protein>
    <recommendedName>
        <fullName evidence="3">DUF982 domain-containing protein</fullName>
    </recommendedName>
</protein>
<organism evidence="1 2">
    <name type="scientific">Rhizobium grahamii CCGE 502</name>
    <dbReference type="NCBI Taxonomy" id="990285"/>
    <lineage>
        <taxon>Bacteria</taxon>
        <taxon>Pseudomonadati</taxon>
        <taxon>Pseudomonadota</taxon>
        <taxon>Alphaproteobacteria</taxon>
        <taxon>Hyphomicrobiales</taxon>
        <taxon>Rhizobiaceae</taxon>
        <taxon>Rhizobium/Agrobacterium group</taxon>
        <taxon>Rhizobium</taxon>
    </lineage>
</organism>
<dbReference type="Pfam" id="PF06169">
    <property type="entry name" value="DUF982"/>
    <property type="match status" value="1"/>
</dbReference>
<proteinExistence type="predicted"/>
<dbReference type="EMBL" id="AEYE02000017">
    <property type="protein sequence ID" value="EPE97097.1"/>
    <property type="molecule type" value="Genomic_DNA"/>
</dbReference>
<dbReference type="AlphaFoldDB" id="S3HE46"/>
<evidence type="ECO:0000313" key="1">
    <source>
        <dbReference type="EMBL" id="EPE97097.1"/>
    </source>
</evidence>
<evidence type="ECO:0008006" key="3">
    <source>
        <dbReference type="Google" id="ProtNLM"/>
    </source>
</evidence>
<reference evidence="1 2" key="1">
    <citation type="journal article" date="2012" name="J. Bacteriol.">
        <title>Genome sequence of Rhizobium grahamii CCGE502, a broad-host-range symbiont with low nodulation competitiveness in Phaseolus vulgaris.</title>
        <authorList>
            <person name="Althabegoiti M.J."/>
            <person name="Lozano L."/>
            <person name="Torres-Tejerizo G."/>
            <person name="Ormeno-Orrillo E."/>
            <person name="Rogel M.A."/>
            <person name="Gonzalez V."/>
            <person name="Martinez-Romero E."/>
        </authorList>
    </citation>
    <scope>NUCLEOTIDE SEQUENCE [LARGE SCALE GENOMIC DNA]</scope>
    <source>
        <strain evidence="1 2">CCGE 502</strain>
    </source>
</reference>
<dbReference type="Gene3D" id="6.10.250.730">
    <property type="match status" value="1"/>
</dbReference>
<dbReference type="HOGENOM" id="CLU_134423_2_0_5"/>
<keyword evidence="2" id="KW-1185">Reference proteome</keyword>
<comment type="caution">
    <text evidence="1">The sequence shown here is derived from an EMBL/GenBank/DDBJ whole genome shotgun (WGS) entry which is preliminary data.</text>
</comment>
<dbReference type="eggNOG" id="ENOG502ZYTZ">
    <property type="taxonomic scope" value="Bacteria"/>
</dbReference>
<name>S3HE46_9HYPH</name>
<dbReference type="Proteomes" id="UP000014411">
    <property type="component" value="Unassembled WGS sequence"/>
</dbReference>
<dbReference type="InterPro" id="IPR010385">
    <property type="entry name" value="DUF982"/>
</dbReference>